<proteinExistence type="inferred from homology"/>
<sequence length="279" mass="28201">MRPRRPLLALPLAMAFSAAAVGSAFADESHAAQGDTSQGTAGDYSITVEQLNGSGVEGSAVITLEENGDLAVHVEASGLVPGQPHAQHIHGSTDLDTDFTCPGPDADEDGDGIVSTAEGLPAYGDIHISLTTEGDSSPDSGLAVERMPVADDNGNLEYSRTFSADELPDGTAAAIRNLHIVQHGIDVNGNGEYDADAGQSSLDPELPLEATAPASCGMIEGSNISDIPGGGVDTGNGQLVTADGPAVDQQGIVLVAGAGLGMGAAIGAVAYRRFRTEAR</sequence>
<organism evidence="4 5">
    <name type="scientific">Phytoactinopolyspora halotolerans</name>
    <dbReference type="NCBI Taxonomy" id="1981512"/>
    <lineage>
        <taxon>Bacteria</taxon>
        <taxon>Bacillati</taxon>
        <taxon>Actinomycetota</taxon>
        <taxon>Actinomycetes</taxon>
        <taxon>Jiangellales</taxon>
        <taxon>Jiangellaceae</taxon>
        <taxon>Phytoactinopolyspora</taxon>
    </lineage>
</organism>
<evidence type="ECO:0000313" key="5">
    <source>
        <dbReference type="Proteomes" id="UP000475214"/>
    </source>
</evidence>
<accession>A0A6L9S7L5</accession>
<dbReference type="SUPFAM" id="SSF49329">
    <property type="entry name" value="Cu,Zn superoxide dismutase-like"/>
    <property type="match status" value="1"/>
</dbReference>
<dbReference type="InterPro" id="IPR036423">
    <property type="entry name" value="SOD-like_Cu/Zn_dom_sf"/>
</dbReference>
<gene>
    <name evidence="4" type="ORF">G1H10_12555</name>
</gene>
<feature type="signal peptide" evidence="3">
    <location>
        <begin position="1"/>
        <end position="26"/>
    </location>
</feature>
<feature type="transmembrane region" description="Helical" evidence="2">
    <location>
        <begin position="251"/>
        <end position="271"/>
    </location>
</feature>
<dbReference type="Gene3D" id="2.60.40.200">
    <property type="entry name" value="Superoxide dismutase, copper/zinc binding domain"/>
    <property type="match status" value="1"/>
</dbReference>
<reference evidence="4 5" key="1">
    <citation type="submission" date="2020-02" db="EMBL/GenBank/DDBJ databases">
        <authorList>
            <person name="Li X.-J."/>
            <person name="Han X.-M."/>
        </authorList>
    </citation>
    <scope>NUCLEOTIDE SEQUENCE [LARGE SCALE GENOMIC DNA]</scope>
    <source>
        <strain evidence="4 5">CCTCC AB 2017055</strain>
    </source>
</reference>
<dbReference type="AlphaFoldDB" id="A0A6L9S7L5"/>
<keyword evidence="2" id="KW-1133">Transmembrane helix</keyword>
<evidence type="ECO:0000256" key="1">
    <source>
        <dbReference type="ARBA" id="ARBA00010457"/>
    </source>
</evidence>
<keyword evidence="5" id="KW-1185">Reference proteome</keyword>
<dbReference type="EMBL" id="JAAGOA010000007">
    <property type="protein sequence ID" value="NEE00997.1"/>
    <property type="molecule type" value="Genomic_DNA"/>
</dbReference>
<keyword evidence="3" id="KW-0732">Signal</keyword>
<protein>
    <recommendedName>
        <fullName evidence="6">CHRD domain-containing protein</fullName>
    </recommendedName>
</protein>
<keyword evidence="2" id="KW-0812">Transmembrane</keyword>
<name>A0A6L9S7L5_9ACTN</name>
<evidence type="ECO:0008006" key="6">
    <source>
        <dbReference type="Google" id="ProtNLM"/>
    </source>
</evidence>
<dbReference type="GO" id="GO:0006801">
    <property type="term" value="P:superoxide metabolic process"/>
    <property type="evidence" value="ECO:0007669"/>
    <property type="project" value="InterPro"/>
</dbReference>
<feature type="chain" id="PRO_5026771974" description="CHRD domain-containing protein" evidence="3">
    <location>
        <begin position="27"/>
        <end position="279"/>
    </location>
</feature>
<comment type="similarity">
    <text evidence="1">Belongs to the Cu-Zn superoxide dismutase family.</text>
</comment>
<dbReference type="GO" id="GO:0046872">
    <property type="term" value="F:metal ion binding"/>
    <property type="evidence" value="ECO:0007669"/>
    <property type="project" value="InterPro"/>
</dbReference>
<evidence type="ECO:0000313" key="4">
    <source>
        <dbReference type="EMBL" id="NEE00997.1"/>
    </source>
</evidence>
<comment type="caution">
    <text evidence="4">The sequence shown here is derived from an EMBL/GenBank/DDBJ whole genome shotgun (WGS) entry which is preliminary data.</text>
</comment>
<evidence type="ECO:0000256" key="2">
    <source>
        <dbReference type="SAM" id="Phobius"/>
    </source>
</evidence>
<evidence type="ECO:0000256" key="3">
    <source>
        <dbReference type="SAM" id="SignalP"/>
    </source>
</evidence>
<keyword evidence="2" id="KW-0472">Membrane</keyword>
<dbReference type="Proteomes" id="UP000475214">
    <property type="component" value="Unassembled WGS sequence"/>
</dbReference>